<reference evidence="2 3" key="1">
    <citation type="submission" date="2020-08" db="EMBL/GenBank/DDBJ databases">
        <authorList>
            <person name="Koutsovoulos G."/>
            <person name="Danchin GJ E."/>
        </authorList>
    </citation>
    <scope>NUCLEOTIDE SEQUENCE [LARGE SCALE GENOMIC DNA]</scope>
</reference>
<evidence type="ECO:0000313" key="2">
    <source>
        <dbReference type="EMBL" id="CAD2185823.1"/>
    </source>
</evidence>
<dbReference type="AlphaFoldDB" id="A0A6V7WFP6"/>
<dbReference type="EMBL" id="CAJEWN010000561">
    <property type="protein sequence ID" value="CAD2185823.1"/>
    <property type="molecule type" value="Genomic_DNA"/>
</dbReference>
<dbReference type="Proteomes" id="UP000580250">
    <property type="component" value="Unassembled WGS sequence"/>
</dbReference>
<evidence type="ECO:0000313" key="3">
    <source>
        <dbReference type="Proteomes" id="UP000580250"/>
    </source>
</evidence>
<feature type="chain" id="PRO_5027796224" evidence="1">
    <location>
        <begin position="25"/>
        <end position="156"/>
    </location>
</feature>
<dbReference type="InterPro" id="IPR051595">
    <property type="entry name" value="GH25_Enzymes"/>
</dbReference>
<sequence length="156" mass="17565">MGNIYLFILFMSILSLSIFKNVKTSEGVYIWAPWYRISTFKCLKEKFSKEFVIVNANYYDSGNVDTSAEVNIINAKAAGIENVDIYITPCVKPSSEYKLCGNGSALINSVLDYLNNINVKFGRVWFRVDLSSDGCRNPSGWNIANKTSNIEFIEAN</sequence>
<dbReference type="PANTHER" id="PTHR23208">
    <property type="entry name" value="LYSOZYME PROTEIN"/>
    <property type="match status" value="1"/>
</dbReference>
<dbReference type="PANTHER" id="PTHR23208:SF36">
    <property type="entry name" value="LYSOZYME-RELATED"/>
    <property type="match status" value="1"/>
</dbReference>
<dbReference type="GO" id="GO:0007165">
    <property type="term" value="P:signal transduction"/>
    <property type="evidence" value="ECO:0007669"/>
    <property type="project" value="TreeGrafter"/>
</dbReference>
<keyword evidence="1" id="KW-0732">Signal</keyword>
<evidence type="ECO:0000256" key="1">
    <source>
        <dbReference type="SAM" id="SignalP"/>
    </source>
</evidence>
<accession>A0A6V7WFP6</accession>
<name>A0A6V7WFP6_MELEN</name>
<protein>
    <submittedName>
        <fullName evidence="2">Uncharacterized protein</fullName>
    </submittedName>
</protein>
<gene>
    <name evidence="2" type="ORF">MENT_LOCUS38274</name>
</gene>
<comment type="caution">
    <text evidence="2">The sequence shown here is derived from an EMBL/GenBank/DDBJ whole genome shotgun (WGS) entry which is preliminary data.</text>
</comment>
<organism evidence="2 3">
    <name type="scientific">Meloidogyne enterolobii</name>
    <name type="common">Root-knot nematode worm</name>
    <name type="synonym">Meloidogyne mayaguensis</name>
    <dbReference type="NCBI Taxonomy" id="390850"/>
    <lineage>
        <taxon>Eukaryota</taxon>
        <taxon>Metazoa</taxon>
        <taxon>Ecdysozoa</taxon>
        <taxon>Nematoda</taxon>
        <taxon>Chromadorea</taxon>
        <taxon>Rhabditida</taxon>
        <taxon>Tylenchina</taxon>
        <taxon>Tylenchomorpha</taxon>
        <taxon>Tylenchoidea</taxon>
        <taxon>Meloidogynidae</taxon>
        <taxon>Meloidogyninae</taxon>
        <taxon>Meloidogyne</taxon>
    </lineage>
</organism>
<dbReference type="OrthoDB" id="2251794at2759"/>
<feature type="signal peptide" evidence="1">
    <location>
        <begin position="1"/>
        <end position="24"/>
    </location>
</feature>
<dbReference type="SUPFAM" id="SSF51445">
    <property type="entry name" value="(Trans)glycosidases"/>
    <property type="match status" value="1"/>
</dbReference>
<dbReference type="InterPro" id="IPR017853">
    <property type="entry name" value="GH"/>
</dbReference>
<proteinExistence type="predicted"/>